<keyword evidence="3" id="KW-1185">Reference proteome</keyword>
<gene>
    <name evidence="2" type="primary">LOC123401623</name>
</gene>
<dbReference type="AlphaFoldDB" id="F2D0Q7"/>
<reference evidence="2" key="3">
    <citation type="submission" date="2020-10" db="EMBL/GenBank/DDBJ databases">
        <authorList>
            <person name="Scholz U."/>
            <person name="Mascher M."/>
            <person name="Fiebig A."/>
        </authorList>
    </citation>
    <scope>NUCLEOTIDE SEQUENCE [LARGE SCALE GENOMIC DNA]</scope>
    <source>
        <strain evidence="2">cv. Morex</strain>
    </source>
</reference>
<organism evidence="1">
    <name type="scientific">Hordeum vulgare subsp. vulgare</name>
    <name type="common">Domesticated barley</name>
    <dbReference type="NCBI Taxonomy" id="112509"/>
    <lineage>
        <taxon>Eukaryota</taxon>
        <taxon>Viridiplantae</taxon>
        <taxon>Streptophyta</taxon>
        <taxon>Embryophyta</taxon>
        <taxon>Tracheophyta</taxon>
        <taxon>Spermatophyta</taxon>
        <taxon>Magnoliopsida</taxon>
        <taxon>Liliopsida</taxon>
        <taxon>Poales</taxon>
        <taxon>Poaceae</taxon>
        <taxon>BOP clade</taxon>
        <taxon>Pooideae</taxon>
        <taxon>Triticodae</taxon>
        <taxon>Triticeae</taxon>
        <taxon>Hordeinae</taxon>
        <taxon>Hordeum</taxon>
    </lineage>
</organism>
<reference evidence="3" key="2">
    <citation type="journal article" date="2012" name="Nature">
        <title>A physical, genetic and functional sequence assembly of the barley genome.</title>
        <authorList>
            <consortium name="The International Barley Genome Sequencing Consortium"/>
            <person name="Mayer K.F."/>
            <person name="Waugh R."/>
            <person name="Brown J.W."/>
            <person name="Schulman A."/>
            <person name="Langridge P."/>
            <person name="Platzer M."/>
            <person name="Fincher G.B."/>
            <person name="Muehlbauer G.J."/>
            <person name="Sato K."/>
            <person name="Close T.J."/>
            <person name="Wise R.P."/>
            <person name="Stein N."/>
        </authorList>
    </citation>
    <scope>NUCLEOTIDE SEQUENCE [LARGE SCALE GENOMIC DNA]</scope>
    <source>
        <strain evidence="3">cv. Morex</strain>
    </source>
</reference>
<evidence type="ECO:0000313" key="1">
    <source>
        <dbReference type="EMBL" id="BAJ88678.1"/>
    </source>
</evidence>
<dbReference type="EMBL" id="AK357464">
    <property type="protein sequence ID" value="BAJ88678.1"/>
    <property type="molecule type" value="mRNA"/>
</dbReference>
<reference evidence="2" key="4">
    <citation type="submission" date="2022-01" db="UniProtKB">
        <authorList>
            <consortium name="EnsemblPlants"/>
        </authorList>
    </citation>
    <scope>IDENTIFICATION</scope>
    <source>
        <strain evidence="2">subsp. vulgare</strain>
    </source>
</reference>
<evidence type="ECO:0000313" key="2">
    <source>
        <dbReference type="EnsemblPlants" id="HORVU.MOREX.r3.6HG0620180.1"/>
    </source>
</evidence>
<sequence>MHPYLVRSAVALLRRPTPQGSAFLRRSIASGGAPRVEETKGVCMVSVQDFEEIVASLEQVNKQMEFLLEHERRLERSEQRQRKLACVLVPATIAFYIFGPEKKGKPSLEGQSEI</sequence>
<dbReference type="RefSeq" id="XP_044951393.1">
    <property type="nucleotide sequence ID" value="XM_045095458.1"/>
</dbReference>
<dbReference type="Gramene" id="HORVU.MOREX.r3.6HG0620180.1">
    <property type="protein sequence ID" value="HORVU.MOREX.r3.6HG0620180.1"/>
    <property type="gene ID" value="HORVU.MOREX.r3.6HG0620180"/>
</dbReference>
<dbReference type="GeneID" id="123401623"/>
<accession>F2D0Q7</accession>
<dbReference type="EnsemblPlants" id="HORVU.MOREX.r3.6HG0620180.1">
    <property type="protein sequence ID" value="HORVU.MOREX.r3.6HG0620180.1"/>
    <property type="gene ID" value="HORVU.MOREX.r3.6HG0620180"/>
</dbReference>
<proteinExistence type="evidence at transcript level"/>
<dbReference type="KEGG" id="hvg:123401623"/>
<evidence type="ECO:0000313" key="3">
    <source>
        <dbReference type="Proteomes" id="UP000011116"/>
    </source>
</evidence>
<protein>
    <submittedName>
        <fullName evidence="1">Predicted protein</fullName>
    </submittedName>
</protein>
<dbReference type="Gramene" id="HORVU.MOREX.r2.6HG0514440.1">
    <property type="protein sequence ID" value="HORVU.MOREX.r2.6HG0514440.1"/>
    <property type="gene ID" value="HORVU.MOREX.r2.6HG0514440"/>
</dbReference>
<reference evidence="1" key="1">
    <citation type="journal article" date="2011" name="Plant Physiol.">
        <title>Comprehensive sequence analysis of 24,783 barley full-length cDNAs derived from 12 clone libraries.</title>
        <authorList>
            <person name="Matsumoto T."/>
            <person name="Tanaka T."/>
            <person name="Sakai H."/>
            <person name="Amano N."/>
            <person name="Kanamori H."/>
            <person name="Kurita K."/>
            <person name="Kikuta A."/>
            <person name="Kamiya K."/>
            <person name="Yamamoto M."/>
            <person name="Ikawa H."/>
            <person name="Fujii N."/>
            <person name="Hori K."/>
            <person name="Itoh T."/>
            <person name="Sato K."/>
        </authorList>
    </citation>
    <scope>NUCLEOTIDE SEQUENCE</scope>
    <source>
        <tissue evidence="1">Shoot</tissue>
    </source>
</reference>
<dbReference type="Proteomes" id="UP000011116">
    <property type="component" value="Chromosome 6H"/>
</dbReference>
<name>F2D0Q7_HORVV</name>